<evidence type="ECO:0000313" key="3">
    <source>
        <dbReference type="Proteomes" id="UP000006701"/>
    </source>
</evidence>
<keyword evidence="3" id="KW-1185">Reference proteome</keyword>
<dbReference type="EMBL" id="DS027056">
    <property type="protein sequence ID" value="EAW09528.1"/>
    <property type="molecule type" value="Genomic_DNA"/>
</dbReference>
<feature type="compositionally biased region" description="Low complexity" evidence="1">
    <location>
        <begin position="12"/>
        <end position="36"/>
    </location>
</feature>
<organism evidence="2 3">
    <name type="scientific">Aspergillus clavatus (strain ATCC 1007 / CBS 513.65 / DSM 816 / NCTC 3887 / NRRL 1 / QM 1276 / 107)</name>
    <dbReference type="NCBI Taxonomy" id="344612"/>
    <lineage>
        <taxon>Eukaryota</taxon>
        <taxon>Fungi</taxon>
        <taxon>Dikarya</taxon>
        <taxon>Ascomycota</taxon>
        <taxon>Pezizomycotina</taxon>
        <taxon>Eurotiomycetes</taxon>
        <taxon>Eurotiomycetidae</taxon>
        <taxon>Eurotiales</taxon>
        <taxon>Aspergillaceae</taxon>
        <taxon>Aspergillus</taxon>
        <taxon>Aspergillus subgen. Fumigati</taxon>
    </lineage>
</organism>
<dbReference type="RefSeq" id="XP_001270954.1">
    <property type="nucleotide sequence ID" value="XM_001270953.1"/>
</dbReference>
<dbReference type="VEuPathDB" id="FungiDB:ACLA_037350"/>
<dbReference type="KEGG" id="act:ACLA_037350"/>
<name>A1CK54_ASPCL</name>
<dbReference type="eggNOG" id="ENOG502SEIX">
    <property type="taxonomic scope" value="Eukaryota"/>
</dbReference>
<feature type="region of interest" description="Disordered" evidence="1">
    <location>
        <begin position="119"/>
        <end position="144"/>
    </location>
</feature>
<protein>
    <submittedName>
        <fullName evidence="2">Uncharacterized protein</fullName>
    </submittedName>
</protein>
<dbReference type="HOGENOM" id="CLU_1626637_0_0_1"/>
<dbReference type="OMA" id="YTWHDSE"/>
<proteinExistence type="predicted"/>
<evidence type="ECO:0000313" key="2">
    <source>
        <dbReference type="EMBL" id="EAW09528.1"/>
    </source>
</evidence>
<reference evidence="2 3" key="1">
    <citation type="journal article" date="2008" name="PLoS Genet.">
        <title>Genomic islands in the pathogenic filamentous fungus Aspergillus fumigatus.</title>
        <authorList>
            <person name="Fedorova N.D."/>
            <person name="Khaldi N."/>
            <person name="Joardar V.S."/>
            <person name="Maiti R."/>
            <person name="Amedeo P."/>
            <person name="Anderson M.J."/>
            <person name="Crabtree J."/>
            <person name="Silva J.C."/>
            <person name="Badger J.H."/>
            <person name="Albarraq A."/>
            <person name="Angiuoli S."/>
            <person name="Bussey H."/>
            <person name="Bowyer P."/>
            <person name="Cotty P.J."/>
            <person name="Dyer P.S."/>
            <person name="Egan A."/>
            <person name="Galens K."/>
            <person name="Fraser-Liggett C.M."/>
            <person name="Haas B.J."/>
            <person name="Inman J.M."/>
            <person name="Kent R."/>
            <person name="Lemieux S."/>
            <person name="Malavazi I."/>
            <person name="Orvis J."/>
            <person name="Roemer T."/>
            <person name="Ronning C.M."/>
            <person name="Sundaram J.P."/>
            <person name="Sutton G."/>
            <person name="Turner G."/>
            <person name="Venter J.C."/>
            <person name="White O.R."/>
            <person name="Whitty B.R."/>
            <person name="Youngman P."/>
            <person name="Wolfe K.H."/>
            <person name="Goldman G.H."/>
            <person name="Wortman J.R."/>
            <person name="Jiang B."/>
            <person name="Denning D.W."/>
            <person name="Nierman W.C."/>
        </authorList>
    </citation>
    <scope>NUCLEOTIDE SEQUENCE [LARGE SCALE GENOMIC DNA]</scope>
    <source>
        <strain evidence="3">ATCC 1007 / CBS 513.65 / DSM 816 / NCTC 3887 / NRRL 1</strain>
    </source>
</reference>
<feature type="compositionally biased region" description="Basic residues" evidence="1">
    <location>
        <begin position="37"/>
        <end position="50"/>
    </location>
</feature>
<dbReference type="Proteomes" id="UP000006701">
    <property type="component" value="Unassembled WGS sequence"/>
</dbReference>
<gene>
    <name evidence="2" type="ORF">ACLA_037350</name>
</gene>
<sequence>MVEHTSVEPSDSALNAPLEENNNQPNPQPTAATASPSKKKSLSKPRKRKATTALSKIRQKRSSPPPSGALEANPYTWHDSEITGHNPTDPNDDGYGINGIGFKPTATIAWARSQKRQKQLAEWKTREAREAREKRREKRDGVDVDKIRSIQSGAIQKKVKFNL</sequence>
<accession>A1CK54</accession>
<dbReference type="GeneID" id="4702782"/>
<dbReference type="OrthoDB" id="5391950at2759"/>
<dbReference type="AlphaFoldDB" id="A1CK54"/>
<evidence type="ECO:0000256" key="1">
    <source>
        <dbReference type="SAM" id="MobiDB-lite"/>
    </source>
</evidence>
<feature type="region of interest" description="Disordered" evidence="1">
    <location>
        <begin position="1"/>
        <end position="100"/>
    </location>
</feature>